<feature type="chain" id="PRO_5025521992" description="Secreted protein" evidence="1">
    <location>
        <begin position="29"/>
        <end position="70"/>
    </location>
</feature>
<evidence type="ECO:0000256" key="1">
    <source>
        <dbReference type="SAM" id="SignalP"/>
    </source>
</evidence>
<feature type="signal peptide" evidence="1">
    <location>
        <begin position="1"/>
        <end position="28"/>
    </location>
</feature>
<evidence type="ECO:0000313" key="2">
    <source>
        <dbReference type="EMBL" id="KAE9330241.1"/>
    </source>
</evidence>
<protein>
    <recommendedName>
        <fullName evidence="4">Secreted protein</fullName>
    </recommendedName>
</protein>
<keyword evidence="1" id="KW-0732">Signal</keyword>
<accession>A0A6A4EQN4</accession>
<proteinExistence type="predicted"/>
<dbReference type="AlphaFoldDB" id="A0A6A4EQN4"/>
<evidence type="ECO:0008006" key="4">
    <source>
        <dbReference type="Google" id="ProtNLM"/>
    </source>
</evidence>
<name>A0A6A4EQN4_9STRA</name>
<evidence type="ECO:0000313" key="3">
    <source>
        <dbReference type="Proteomes" id="UP000437068"/>
    </source>
</evidence>
<organism evidence="2 3">
    <name type="scientific">Phytophthora fragariae</name>
    <dbReference type="NCBI Taxonomy" id="53985"/>
    <lineage>
        <taxon>Eukaryota</taxon>
        <taxon>Sar</taxon>
        <taxon>Stramenopiles</taxon>
        <taxon>Oomycota</taxon>
        <taxon>Peronosporomycetes</taxon>
        <taxon>Peronosporales</taxon>
        <taxon>Peronosporaceae</taxon>
        <taxon>Phytophthora</taxon>
    </lineage>
</organism>
<dbReference type="Proteomes" id="UP000437068">
    <property type="component" value="Unassembled WGS sequence"/>
</dbReference>
<gene>
    <name evidence="2" type="ORF">PF001_g475</name>
</gene>
<dbReference type="EMBL" id="QXGE01000009">
    <property type="protein sequence ID" value="KAE9330241.1"/>
    <property type="molecule type" value="Genomic_DNA"/>
</dbReference>
<reference evidence="2 3" key="1">
    <citation type="submission" date="2018-08" db="EMBL/GenBank/DDBJ databases">
        <title>Genomic investigation of the strawberry pathogen Phytophthora fragariae indicates pathogenicity is determined by transcriptional variation in three key races.</title>
        <authorList>
            <person name="Adams T.M."/>
            <person name="Armitage A.D."/>
            <person name="Sobczyk M.K."/>
            <person name="Bates H.J."/>
            <person name="Dunwell J.M."/>
            <person name="Nellist C.F."/>
            <person name="Harrison R.J."/>
        </authorList>
    </citation>
    <scope>NUCLEOTIDE SEQUENCE [LARGE SCALE GENOMIC DNA]</scope>
    <source>
        <strain evidence="2 3">A4</strain>
    </source>
</reference>
<comment type="caution">
    <text evidence="2">The sequence shown here is derived from an EMBL/GenBank/DDBJ whole genome shotgun (WGS) entry which is preliminary data.</text>
</comment>
<sequence>MPWFNPPKLGVVCPHLATWVVLVSKLKGCFVTSAEAIARVAVRTVFDQPCNDASLGITAPRRRTMCWGVR</sequence>